<keyword evidence="3" id="KW-1185">Reference proteome</keyword>
<sequence length="270" mass="29504">MRLAIDHTTHYVFSGPVSRGLQRLRLKPKTSAGQRVLEWRMSFEGAQLQVEYDDAHCNHVALISFDQGVQEVTIRCEGLVATNDEAGIMGKHSGFVPMWQFLEPTDLTKVGPRIRSLASAVPQEGNTLATLHALSALIRERVAYSTGHTNAETTAEGALAAGRGVCQDHAHVFIGAARSLGIPARYVSGYLMMNDRIEQDAGHAWAEAHVEGLGWVGFDVSNGISPDARYVRVATGRDYQDAAPITGIRYGALDETMHVKLAVEQQRVEQ</sequence>
<comment type="caution">
    <text evidence="2">The sequence shown here is derived from an EMBL/GenBank/DDBJ whole genome shotgun (WGS) entry which is preliminary data.</text>
</comment>
<protein>
    <submittedName>
        <fullName evidence="2">Transglutaminase-like protein</fullName>
    </submittedName>
</protein>
<dbReference type="Gene3D" id="3.10.620.30">
    <property type="match status" value="1"/>
</dbReference>
<dbReference type="PATRIC" id="fig|48936.3.peg.1250"/>
<dbReference type="Pfam" id="PF01841">
    <property type="entry name" value="Transglut_core"/>
    <property type="match status" value="1"/>
</dbReference>
<dbReference type="SUPFAM" id="SSF54001">
    <property type="entry name" value="Cysteine proteinases"/>
    <property type="match status" value="1"/>
</dbReference>
<dbReference type="EMBL" id="JRVC01000005">
    <property type="protein sequence ID" value="KHS48059.1"/>
    <property type="molecule type" value="Genomic_DNA"/>
</dbReference>
<evidence type="ECO:0000313" key="2">
    <source>
        <dbReference type="EMBL" id="KHS48059.1"/>
    </source>
</evidence>
<dbReference type="AlphaFoldDB" id="A0A0B9ABU6"/>
<reference evidence="2 3" key="1">
    <citation type="submission" date="2014-10" db="EMBL/GenBank/DDBJ databases">
        <title>Draft genome sequence of Novosphingobium subterraneum DSM 12447.</title>
        <authorList>
            <person name="Gan H.M."/>
            <person name="Gan H.Y."/>
            <person name="Savka M.A."/>
        </authorList>
    </citation>
    <scope>NUCLEOTIDE SEQUENCE [LARGE SCALE GENOMIC DNA]</scope>
    <source>
        <strain evidence="2 3">DSM 12447</strain>
    </source>
</reference>
<feature type="domain" description="Transglutaminase-like" evidence="1">
    <location>
        <begin position="158"/>
        <end position="222"/>
    </location>
</feature>
<dbReference type="STRING" id="48936.NJ75_01246"/>
<accession>A0A0B9ABU6</accession>
<dbReference type="InterPro" id="IPR002931">
    <property type="entry name" value="Transglutaminase-like"/>
</dbReference>
<dbReference type="PANTHER" id="PTHR33490">
    <property type="entry name" value="BLR5614 PROTEIN-RELATED"/>
    <property type="match status" value="1"/>
</dbReference>
<organism evidence="2 3">
    <name type="scientific">Novosphingobium subterraneum</name>
    <dbReference type="NCBI Taxonomy" id="48936"/>
    <lineage>
        <taxon>Bacteria</taxon>
        <taxon>Pseudomonadati</taxon>
        <taxon>Pseudomonadota</taxon>
        <taxon>Alphaproteobacteria</taxon>
        <taxon>Sphingomonadales</taxon>
        <taxon>Sphingomonadaceae</taxon>
        <taxon>Novosphingobium</taxon>
    </lineage>
</organism>
<dbReference type="InterPro" id="IPR038765">
    <property type="entry name" value="Papain-like_cys_pep_sf"/>
</dbReference>
<gene>
    <name evidence="2" type="ORF">NJ75_01246</name>
</gene>
<proteinExistence type="predicted"/>
<evidence type="ECO:0000259" key="1">
    <source>
        <dbReference type="SMART" id="SM00460"/>
    </source>
</evidence>
<dbReference type="InterPro" id="IPR013589">
    <property type="entry name" value="Bac_transglu_N"/>
</dbReference>
<dbReference type="PANTHER" id="PTHR33490:SF6">
    <property type="entry name" value="SLL1049 PROTEIN"/>
    <property type="match status" value="1"/>
</dbReference>
<dbReference type="SMART" id="SM00460">
    <property type="entry name" value="TGc"/>
    <property type="match status" value="1"/>
</dbReference>
<name>A0A0B9ABU6_9SPHN</name>
<dbReference type="Pfam" id="PF08379">
    <property type="entry name" value="Bact_transglu_N"/>
    <property type="match status" value="1"/>
</dbReference>
<dbReference type="Proteomes" id="UP000031338">
    <property type="component" value="Unassembled WGS sequence"/>
</dbReference>
<evidence type="ECO:0000313" key="3">
    <source>
        <dbReference type="Proteomes" id="UP000031338"/>
    </source>
</evidence>